<dbReference type="AlphaFoldDB" id="A0A182NWE9"/>
<accession>A0A182NWE9</accession>
<dbReference type="Proteomes" id="UP000075884">
    <property type="component" value="Unassembled WGS sequence"/>
</dbReference>
<dbReference type="VEuPathDB" id="VectorBase:ADIR014223"/>
<organism evidence="1 2">
    <name type="scientific">Anopheles dirus</name>
    <dbReference type="NCBI Taxonomy" id="7168"/>
    <lineage>
        <taxon>Eukaryota</taxon>
        <taxon>Metazoa</taxon>
        <taxon>Ecdysozoa</taxon>
        <taxon>Arthropoda</taxon>
        <taxon>Hexapoda</taxon>
        <taxon>Insecta</taxon>
        <taxon>Pterygota</taxon>
        <taxon>Neoptera</taxon>
        <taxon>Endopterygota</taxon>
        <taxon>Diptera</taxon>
        <taxon>Nematocera</taxon>
        <taxon>Culicoidea</taxon>
        <taxon>Culicidae</taxon>
        <taxon>Anophelinae</taxon>
        <taxon>Anopheles</taxon>
    </lineage>
</organism>
<sequence>MIPNQHKADLRAPDATCAKQKNQTLSIFLRTNTPTKLFVLR</sequence>
<name>A0A182NWE9_9DIPT</name>
<dbReference type="EnsemblMetazoa" id="ADIR014223-RA">
    <property type="protein sequence ID" value="ADIR014223-PA"/>
    <property type="gene ID" value="ADIR014223"/>
</dbReference>
<reference evidence="2" key="1">
    <citation type="submission" date="2013-03" db="EMBL/GenBank/DDBJ databases">
        <title>The Genome Sequence of Anopheles dirus WRAIR2.</title>
        <authorList>
            <consortium name="The Broad Institute Genomics Platform"/>
            <person name="Neafsey D.E."/>
            <person name="Walton C."/>
            <person name="Walker B."/>
            <person name="Young S.K."/>
            <person name="Zeng Q."/>
            <person name="Gargeya S."/>
            <person name="Fitzgerald M."/>
            <person name="Haas B."/>
            <person name="Abouelleil A."/>
            <person name="Allen A.W."/>
            <person name="Alvarado L."/>
            <person name="Arachchi H.M."/>
            <person name="Berlin A.M."/>
            <person name="Chapman S.B."/>
            <person name="Gainer-Dewar J."/>
            <person name="Goldberg J."/>
            <person name="Griggs A."/>
            <person name="Gujja S."/>
            <person name="Hansen M."/>
            <person name="Howarth C."/>
            <person name="Imamovic A."/>
            <person name="Ireland A."/>
            <person name="Larimer J."/>
            <person name="McCowan C."/>
            <person name="Murphy C."/>
            <person name="Pearson M."/>
            <person name="Poon T.W."/>
            <person name="Priest M."/>
            <person name="Roberts A."/>
            <person name="Saif S."/>
            <person name="Shea T."/>
            <person name="Sisk P."/>
            <person name="Sykes S."/>
            <person name="Wortman J."/>
            <person name="Nusbaum C."/>
            <person name="Birren B."/>
        </authorList>
    </citation>
    <scope>NUCLEOTIDE SEQUENCE [LARGE SCALE GENOMIC DNA]</scope>
    <source>
        <strain evidence="2">WRAIR2</strain>
    </source>
</reference>
<reference evidence="1" key="2">
    <citation type="submission" date="2020-05" db="UniProtKB">
        <authorList>
            <consortium name="EnsemblMetazoa"/>
        </authorList>
    </citation>
    <scope>IDENTIFICATION</scope>
    <source>
        <strain evidence="1">WRAIR2</strain>
    </source>
</reference>
<proteinExistence type="predicted"/>
<evidence type="ECO:0000313" key="2">
    <source>
        <dbReference type="Proteomes" id="UP000075884"/>
    </source>
</evidence>
<protein>
    <submittedName>
        <fullName evidence="1">Uncharacterized protein</fullName>
    </submittedName>
</protein>
<keyword evidence="2" id="KW-1185">Reference proteome</keyword>
<evidence type="ECO:0000313" key="1">
    <source>
        <dbReference type="EnsemblMetazoa" id="ADIR014223-PA"/>
    </source>
</evidence>